<organism evidence="2 3">
    <name type="scientific">Noviluteimonas caseinilytica</name>
    <dbReference type="NCBI Taxonomy" id="2675101"/>
    <lineage>
        <taxon>Bacteria</taxon>
        <taxon>Pseudomonadati</taxon>
        <taxon>Pseudomonadota</taxon>
        <taxon>Gammaproteobacteria</taxon>
        <taxon>Lysobacterales</taxon>
        <taxon>Lysobacteraceae</taxon>
        <taxon>Noviluteimonas</taxon>
    </lineage>
</organism>
<dbReference type="Proteomes" id="UP000681317">
    <property type="component" value="Chromosome"/>
</dbReference>
<feature type="transmembrane region" description="Helical" evidence="1">
    <location>
        <begin position="54"/>
        <end position="78"/>
    </location>
</feature>
<name>A0ABN6FV61_9GAMM</name>
<evidence type="ECO:0000256" key="1">
    <source>
        <dbReference type="SAM" id="Phobius"/>
    </source>
</evidence>
<keyword evidence="1" id="KW-0812">Transmembrane</keyword>
<feature type="transmembrane region" description="Helical" evidence="1">
    <location>
        <begin position="17"/>
        <end position="42"/>
    </location>
</feature>
<keyword evidence="3" id="KW-1185">Reference proteome</keyword>
<evidence type="ECO:0000313" key="3">
    <source>
        <dbReference type="Proteomes" id="UP000681317"/>
    </source>
</evidence>
<feature type="transmembrane region" description="Helical" evidence="1">
    <location>
        <begin position="90"/>
        <end position="109"/>
    </location>
</feature>
<sequence>MLPSVCEPFFRSLTFRLLAGVGFGWLAAALAPVACVIAAVAYRAPDFPAQDWRIILAMAFVFAGGYVALVGVPIALALRANGWLRALPMFAVGFLVGAGPIGVGTFPSIVDDASPNAWAEWWQGTLQFGLLGAVSAMAFYGTFRVINPERTR</sequence>
<evidence type="ECO:0000313" key="2">
    <source>
        <dbReference type="EMBL" id="BCT93596.1"/>
    </source>
</evidence>
<gene>
    <name evidence="2" type="ORF">LYSCAS_26200</name>
</gene>
<dbReference type="RefSeq" id="WP_213434507.1">
    <property type="nucleotide sequence ID" value="NZ_AP024545.1"/>
</dbReference>
<keyword evidence="1" id="KW-0472">Membrane</keyword>
<reference evidence="2 3" key="1">
    <citation type="submission" date="2021-03" db="EMBL/GenBank/DDBJ databases">
        <title>Complete Genome Sequences of Two Lysobacter Strains Isolated from Sea Water (Lysobacter caseinilyticus) and Soil (Lysobacter helvus) in South Korea.</title>
        <authorList>
            <person name="Watanabe Y."/>
            <person name="Arakawa K."/>
        </authorList>
    </citation>
    <scope>NUCLEOTIDE SEQUENCE [LARGE SCALE GENOMIC DNA]</scope>
    <source>
        <strain evidence="2 3">KVB24</strain>
    </source>
</reference>
<accession>A0ABN6FV61</accession>
<protein>
    <submittedName>
        <fullName evidence="2">Uncharacterized protein</fullName>
    </submittedName>
</protein>
<keyword evidence="1" id="KW-1133">Transmembrane helix</keyword>
<feature type="transmembrane region" description="Helical" evidence="1">
    <location>
        <begin position="121"/>
        <end position="143"/>
    </location>
</feature>
<dbReference type="EMBL" id="AP024545">
    <property type="protein sequence ID" value="BCT93596.1"/>
    <property type="molecule type" value="Genomic_DNA"/>
</dbReference>
<proteinExistence type="predicted"/>